<evidence type="ECO:0000313" key="2">
    <source>
        <dbReference type="EMBL" id="GAP12906.1"/>
    </source>
</evidence>
<protein>
    <submittedName>
        <fullName evidence="2">Uncharacterized protein</fullName>
    </submittedName>
</protein>
<accession>A0A0S7BHD8</accession>
<dbReference type="AlphaFoldDB" id="A0A0S7BHD8"/>
<gene>
    <name evidence="2" type="ORF">LARV_00646</name>
</gene>
<evidence type="ECO:0000256" key="1">
    <source>
        <dbReference type="SAM" id="SignalP"/>
    </source>
</evidence>
<keyword evidence="3" id="KW-1185">Reference proteome</keyword>
<name>A0A0S7BHD8_9CHLR</name>
<dbReference type="EMBL" id="DF967972">
    <property type="protein sequence ID" value="GAP12906.1"/>
    <property type="molecule type" value="Genomic_DNA"/>
</dbReference>
<feature type="chain" id="PRO_5006632944" evidence="1">
    <location>
        <begin position="28"/>
        <end position="340"/>
    </location>
</feature>
<evidence type="ECO:0000313" key="3">
    <source>
        <dbReference type="Proteomes" id="UP000055060"/>
    </source>
</evidence>
<sequence length="340" mass="37270">MKKNLLSIIGVAALTLYLAACSWPNLATDVPAVNAERTAIPLVPSRTAVIPPSRVSPSATAAATTTPTVEASLPAYLIRLTNPPKDMESYGLVYDPQATPALPPSYSVDMPIWGQHLPLQVLDHVPRFIAYPPPPARKDLSAALSQADCAQKSPWTIECTAGSPVLDFDCAELVVPEMDDAGLDPDIQLLAICQNPLEETSAEQAANFYRRYCAFRRDVAYIVKDKDAYRLIQTPAELKTLLLPIDTPDQALTYIEMRTGLTAQFTFESDPSLLYFQDPVEGTHITETGGVFTLNMFHFTRCSCEPWVNSVVLLSVDRDGEIKWLGAEPWSMTTGFSCTD</sequence>
<proteinExistence type="predicted"/>
<dbReference type="RefSeq" id="WP_075072289.1">
    <property type="nucleotide sequence ID" value="NZ_DF967972.1"/>
</dbReference>
<dbReference type="Proteomes" id="UP000055060">
    <property type="component" value="Unassembled WGS sequence"/>
</dbReference>
<feature type="signal peptide" evidence="1">
    <location>
        <begin position="1"/>
        <end position="27"/>
    </location>
</feature>
<reference evidence="2" key="1">
    <citation type="submission" date="2015-07" db="EMBL/GenBank/DDBJ databases">
        <title>Draft Genome Sequences of Anaerolinea thermolimosa IMO-1, Bellilinea caldifistulae GOMI-1, Leptolinea tardivitalis YMTK-2, Levilinea saccharolytica KIBI-1,Longilinea arvoryzae KOME-1, Previously Described as Members of the Anaerolineaceae (Chloroflexi).</title>
        <authorList>
            <person name="Sekiguchi Y."/>
            <person name="Ohashi A."/>
            <person name="Matsuura N."/>
            <person name="Tourlousse M.D."/>
        </authorList>
    </citation>
    <scope>NUCLEOTIDE SEQUENCE [LARGE SCALE GENOMIC DNA]</scope>
    <source>
        <strain evidence="2">KOME-1</strain>
    </source>
</reference>
<organism evidence="2">
    <name type="scientific">Longilinea arvoryzae</name>
    <dbReference type="NCBI Taxonomy" id="360412"/>
    <lineage>
        <taxon>Bacteria</taxon>
        <taxon>Bacillati</taxon>
        <taxon>Chloroflexota</taxon>
        <taxon>Anaerolineae</taxon>
        <taxon>Anaerolineales</taxon>
        <taxon>Anaerolineaceae</taxon>
        <taxon>Longilinea</taxon>
    </lineage>
</organism>
<keyword evidence="1" id="KW-0732">Signal</keyword>